<dbReference type="OrthoDB" id="1254615at2"/>
<evidence type="ECO:0000313" key="3">
    <source>
        <dbReference type="Proteomes" id="UP000237846"/>
    </source>
</evidence>
<feature type="domain" description="SnoaL-like" evidence="1">
    <location>
        <begin position="8"/>
        <end position="102"/>
    </location>
</feature>
<organism evidence="2 3">
    <name type="scientific">Allonocardiopsis opalescens</name>
    <dbReference type="NCBI Taxonomy" id="1144618"/>
    <lineage>
        <taxon>Bacteria</taxon>
        <taxon>Bacillati</taxon>
        <taxon>Actinomycetota</taxon>
        <taxon>Actinomycetes</taxon>
        <taxon>Streptosporangiales</taxon>
        <taxon>Allonocardiopsis</taxon>
    </lineage>
</organism>
<dbReference type="SUPFAM" id="SSF54427">
    <property type="entry name" value="NTF2-like"/>
    <property type="match status" value="1"/>
</dbReference>
<accession>A0A2T0PZX2</accession>
<proteinExistence type="predicted"/>
<keyword evidence="3" id="KW-1185">Reference proteome</keyword>
<comment type="caution">
    <text evidence="2">The sequence shown here is derived from an EMBL/GenBank/DDBJ whole genome shotgun (WGS) entry which is preliminary data.</text>
</comment>
<dbReference type="AlphaFoldDB" id="A0A2T0PZX2"/>
<sequence>MTSNTADRLTSEEAVRTAAVSWFAALDRKEPFDRMVDYFDLDRLYLRFPEGEFHGRDGFARWYDAAMNTYFDTKHTVHEVGVDIADDGTADVRVFVTWQARTWKPPAATSESVAFDIRQSWRVVADGNGAPRVRSYVVEEVEPAKGLAARPSI</sequence>
<gene>
    <name evidence="2" type="ORF">CLV72_106123</name>
</gene>
<dbReference type="InterPro" id="IPR032710">
    <property type="entry name" value="NTF2-like_dom_sf"/>
</dbReference>
<evidence type="ECO:0000259" key="1">
    <source>
        <dbReference type="Pfam" id="PF13577"/>
    </source>
</evidence>
<dbReference type="Gene3D" id="3.10.450.50">
    <property type="match status" value="1"/>
</dbReference>
<dbReference type="Pfam" id="PF13577">
    <property type="entry name" value="SnoaL_4"/>
    <property type="match status" value="1"/>
</dbReference>
<dbReference type="EMBL" id="PVZC01000006">
    <property type="protein sequence ID" value="PRX97087.1"/>
    <property type="molecule type" value="Genomic_DNA"/>
</dbReference>
<dbReference type="InterPro" id="IPR037401">
    <property type="entry name" value="SnoaL-like"/>
</dbReference>
<protein>
    <submittedName>
        <fullName evidence="2">SnoaL-like protein</fullName>
    </submittedName>
</protein>
<dbReference type="RefSeq" id="WP_106248804.1">
    <property type="nucleotide sequence ID" value="NZ_PVZC01000006.1"/>
</dbReference>
<dbReference type="Proteomes" id="UP000237846">
    <property type="component" value="Unassembled WGS sequence"/>
</dbReference>
<name>A0A2T0PZX2_9ACTN</name>
<reference evidence="2 3" key="1">
    <citation type="submission" date="2018-03" db="EMBL/GenBank/DDBJ databases">
        <title>Genomic Encyclopedia of Archaeal and Bacterial Type Strains, Phase II (KMG-II): from individual species to whole genera.</title>
        <authorList>
            <person name="Goeker M."/>
        </authorList>
    </citation>
    <scope>NUCLEOTIDE SEQUENCE [LARGE SCALE GENOMIC DNA]</scope>
    <source>
        <strain evidence="2 3">DSM 45601</strain>
    </source>
</reference>
<evidence type="ECO:0000313" key="2">
    <source>
        <dbReference type="EMBL" id="PRX97087.1"/>
    </source>
</evidence>